<keyword evidence="3" id="KW-1185">Reference proteome</keyword>
<dbReference type="RefSeq" id="WP_352886702.1">
    <property type="nucleotide sequence ID" value="NZ_JBEPIJ010000001.1"/>
</dbReference>
<sequence length="145" mass="15671">MIRSRRPRPALGVLLATLLLLTQVTGLHQHRHVHPVDGGYDHGSQVHFEDAGIHADDPEHAPGDAAAQASHPHADIELRLLDTGLTKSALDLSFVALLAWAIVLCLPSRARQAPPRPRASLARRPPRYAVRPPAHAPPLTRAVAV</sequence>
<accession>A0ABV2A5X6</accession>
<reference evidence="2 3" key="1">
    <citation type="submission" date="2024-06" db="EMBL/GenBank/DDBJ databases">
        <authorList>
            <person name="Li Z."/>
            <person name="Jiang Y."/>
        </authorList>
    </citation>
    <scope>NUCLEOTIDE SEQUENCE [LARGE SCALE GENOMIC DNA]</scope>
    <source>
        <strain evidence="2 3">HSW-8</strain>
    </source>
</reference>
<proteinExistence type="predicted"/>
<comment type="caution">
    <text evidence="2">The sequence shown here is derived from an EMBL/GenBank/DDBJ whole genome shotgun (WGS) entry which is preliminary data.</text>
</comment>
<dbReference type="EMBL" id="JBEPIJ010000001">
    <property type="protein sequence ID" value="MES0872668.1"/>
    <property type="molecule type" value="Genomic_DNA"/>
</dbReference>
<feature type="region of interest" description="Disordered" evidence="1">
    <location>
        <begin position="112"/>
        <end position="145"/>
    </location>
</feature>
<feature type="compositionally biased region" description="Low complexity" evidence="1">
    <location>
        <begin position="112"/>
        <end position="133"/>
    </location>
</feature>
<name>A0ABV2A5X6_9GAMM</name>
<protein>
    <submittedName>
        <fullName evidence="2">Uncharacterized protein</fullName>
    </submittedName>
</protein>
<gene>
    <name evidence="2" type="ORF">ABSH63_01400</name>
</gene>
<evidence type="ECO:0000256" key="1">
    <source>
        <dbReference type="SAM" id="MobiDB-lite"/>
    </source>
</evidence>
<organism evidence="2 3">
    <name type="scientific">Sinimarinibacterium thermocellulolyticum</name>
    <dbReference type="NCBI Taxonomy" id="3170016"/>
    <lineage>
        <taxon>Bacteria</taxon>
        <taxon>Pseudomonadati</taxon>
        <taxon>Pseudomonadota</taxon>
        <taxon>Gammaproteobacteria</taxon>
        <taxon>Nevskiales</taxon>
        <taxon>Nevskiaceae</taxon>
        <taxon>Sinimarinibacterium</taxon>
    </lineage>
</organism>
<evidence type="ECO:0000313" key="3">
    <source>
        <dbReference type="Proteomes" id="UP001465331"/>
    </source>
</evidence>
<evidence type="ECO:0000313" key="2">
    <source>
        <dbReference type="EMBL" id="MES0872668.1"/>
    </source>
</evidence>
<dbReference type="Proteomes" id="UP001465331">
    <property type="component" value="Unassembled WGS sequence"/>
</dbReference>